<gene>
    <name evidence="1" type="ORF">BCR41DRAFT_392261</name>
</gene>
<evidence type="ECO:0000313" key="1">
    <source>
        <dbReference type="EMBL" id="ORZ27811.1"/>
    </source>
</evidence>
<keyword evidence="2" id="KW-1185">Reference proteome</keyword>
<dbReference type="Proteomes" id="UP000193648">
    <property type="component" value="Unassembled WGS sequence"/>
</dbReference>
<proteinExistence type="predicted"/>
<sequence length="275" mass="30831">MLEAKTGLQLELSCIDSALDKSAEAYFNKFGLCDRPTAHPKNPSESDCLYLWTSIFRILMEKIQIKTGETMLEASKVMKKLQQMEHGEVTDAGKRVNCIFVAGGIEISNIEFKRPNVSGAEVAIQNRKNVRLARCIQEGLASFGVNEPVVYMADVHVQGFTGIFYRVRPMGDIAVAGTTTEEVVNLPSTVGGLREFLEDSSLPIIWSYIAKLEAHVPALKIIKEQNEARQARRGMAKHIFRSSTPPLSLTYERQIQRTKEHITNTFEVLKGHYDL</sequence>
<dbReference type="RefSeq" id="XP_021885514.1">
    <property type="nucleotide sequence ID" value="XM_022028438.1"/>
</dbReference>
<organism evidence="1 2">
    <name type="scientific">Lobosporangium transversale</name>
    <dbReference type="NCBI Taxonomy" id="64571"/>
    <lineage>
        <taxon>Eukaryota</taxon>
        <taxon>Fungi</taxon>
        <taxon>Fungi incertae sedis</taxon>
        <taxon>Mucoromycota</taxon>
        <taxon>Mortierellomycotina</taxon>
        <taxon>Mortierellomycetes</taxon>
        <taxon>Mortierellales</taxon>
        <taxon>Mortierellaceae</taxon>
        <taxon>Lobosporangium</taxon>
    </lineage>
</organism>
<dbReference type="InParanoid" id="A0A1Y2H1D2"/>
<dbReference type="OrthoDB" id="2444920at2759"/>
<protein>
    <submittedName>
        <fullName evidence="1">Uncharacterized protein</fullName>
    </submittedName>
</protein>
<name>A0A1Y2H1D2_9FUNG</name>
<dbReference type="AlphaFoldDB" id="A0A1Y2H1D2"/>
<accession>A0A1Y2H1D2</accession>
<dbReference type="EMBL" id="MCFF01000003">
    <property type="protein sequence ID" value="ORZ27811.1"/>
    <property type="molecule type" value="Genomic_DNA"/>
</dbReference>
<evidence type="ECO:0000313" key="2">
    <source>
        <dbReference type="Proteomes" id="UP000193648"/>
    </source>
</evidence>
<dbReference type="GeneID" id="33570281"/>
<reference evidence="1 2" key="1">
    <citation type="submission" date="2016-07" db="EMBL/GenBank/DDBJ databases">
        <title>Pervasive Adenine N6-methylation of Active Genes in Fungi.</title>
        <authorList>
            <consortium name="DOE Joint Genome Institute"/>
            <person name="Mondo S.J."/>
            <person name="Dannebaum R.O."/>
            <person name="Kuo R.C."/>
            <person name="Labutti K."/>
            <person name="Haridas S."/>
            <person name="Kuo A."/>
            <person name="Salamov A."/>
            <person name="Ahrendt S.R."/>
            <person name="Lipzen A."/>
            <person name="Sullivan W."/>
            <person name="Andreopoulos W.B."/>
            <person name="Clum A."/>
            <person name="Lindquist E."/>
            <person name="Daum C."/>
            <person name="Ramamoorthy G.K."/>
            <person name="Gryganskyi A."/>
            <person name="Culley D."/>
            <person name="Magnuson J.K."/>
            <person name="James T.Y."/>
            <person name="O'Malley M.A."/>
            <person name="Stajich J.E."/>
            <person name="Spatafora J.W."/>
            <person name="Visel A."/>
            <person name="Grigoriev I.V."/>
        </authorList>
    </citation>
    <scope>NUCLEOTIDE SEQUENCE [LARGE SCALE GENOMIC DNA]</scope>
    <source>
        <strain evidence="1 2">NRRL 3116</strain>
    </source>
</reference>
<comment type="caution">
    <text evidence="1">The sequence shown here is derived from an EMBL/GenBank/DDBJ whole genome shotgun (WGS) entry which is preliminary data.</text>
</comment>